<evidence type="ECO:0000313" key="1">
    <source>
        <dbReference type="EMBL" id="KNC81478.1"/>
    </source>
</evidence>
<dbReference type="Proteomes" id="UP000054560">
    <property type="component" value="Unassembled WGS sequence"/>
</dbReference>
<accession>A0A0L0FZT1</accession>
<evidence type="ECO:0000313" key="2">
    <source>
        <dbReference type="Proteomes" id="UP000054560"/>
    </source>
</evidence>
<sequence length="70" mass="8042">MSDHEETDQVAPMKGRDRVATLKDRNSLYDIGDSAKVAEQKVKDSGMPRRKESQLDKYPEIRPKKVFIAH</sequence>
<gene>
    <name evidence="1" type="ORF">SARC_06206</name>
</gene>
<reference evidence="1 2" key="1">
    <citation type="submission" date="2011-02" db="EMBL/GenBank/DDBJ databases">
        <title>The Genome Sequence of Sphaeroforma arctica JP610.</title>
        <authorList>
            <consortium name="The Broad Institute Genome Sequencing Platform"/>
            <person name="Russ C."/>
            <person name="Cuomo C."/>
            <person name="Young S.K."/>
            <person name="Zeng Q."/>
            <person name="Gargeya S."/>
            <person name="Alvarado L."/>
            <person name="Berlin A."/>
            <person name="Chapman S.B."/>
            <person name="Chen Z."/>
            <person name="Freedman E."/>
            <person name="Gellesch M."/>
            <person name="Goldberg J."/>
            <person name="Griggs A."/>
            <person name="Gujja S."/>
            <person name="Heilman E."/>
            <person name="Heiman D."/>
            <person name="Howarth C."/>
            <person name="Mehta T."/>
            <person name="Neiman D."/>
            <person name="Pearson M."/>
            <person name="Roberts A."/>
            <person name="Saif S."/>
            <person name="Shea T."/>
            <person name="Shenoy N."/>
            <person name="Sisk P."/>
            <person name="Stolte C."/>
            <person name="Sykes S."/>
            <person name="White J."/>
            <person name="Yandava C."/>
            <person name="Burger G."/>
            <person name="Gray M.W."/>
            <person name="Holland P.W.H."/>
            <person name="King N."/>
            <person name="Lang F.B.F."/>
            <person name="Roger A.J."/>
            <person name="Ruiz-Trillo I."/>
            <person name="Haas B."/>
            <person name="Nusbaum C."/>
            <person name="Birren B."/>
        </authorList>
    </citation>
    <scope>NUCLEOTIDE SEQUENCE [LARGE SCALE GENOMIC DNA]</scope>
    <source>
        <strain evidence="1 2">JP610</strain>
    </source>
</reference>
<dbReference type="GeneID" id="25906710"/>
<proteinExistence type="predicted"/>
<organism evidence="1 2">
    <name type="scientific">Sphaeroforma arctica JP610</name>
    <dbReference type="NCBI Taxonomy" id="667725"/>
    <lineage>
        <taxon>Eukaryota</taxon>
        <taxon>Ichthyosporea</taxon>
        <taxon>Ichthyophonida</taxon>
        <taxon>Sphaeroforma</taxon>
    </lineage>
</organism>
<dbReference type="EMBL" id="KQ242029">
    <property type="protein sequence ID" value="KNC81478.1"/>
    <property type="molecule type" value="Genomic_DNA"/>
</dbReference>
<protein>
    <submittedName>
        <fullName evidence="1">Uncharacterized protein</fullName>
    </submittedName>
</protein>
<name>A0A0L0FZT1_9EUKA</name>
<keyword evidence="2" id="KW-1185">Reference proteome</keyword>
<dbReference type="RefSeq" id="XP_014155380.1">
    <property type="nucleotide sequence ID" value="XM_014299905.1"/>
</dbReference>
<dbReference type="AlphaFoldDB" id="A0A0L0FZT1"/>